<dbReference type="InterPro" id="IPR013785">
    <property type="entry name" value="Aldolase_TIM"/>
</dbReference>
<evidence type="ECO:0000256" key="1">
    <source>
        <dbReference type="ARBA" id="ARBA00022630"/>
    </source>
</evidence>
<organism evidence="4 5">
    <name type="scientific">Planctomyces bekefii</name>
    <dbReference type="NCBI Taxonomy" id="1653850"/>
    <lineage>
        <taxon>Bacteria</taxon>
        <taxon>Pseudomonadati</taxon>
        <taxon>Planctomycetota</taxon>
        <taxon>Planctomycetia</taxon>
        <taxon>Planctomycetales</taxon>
        <taxon>Planctomycetaceae</taxon>
        <taxon>Planctomyces</taxon>
    </lineage>
</organism>
<keyword evidence="5" id="KW-1185">Reference proteome</keyword>
<dbReference type="Pfam" id="PF00724">
    <property type="entry name" value="Oxidored_FMN"/>
    <property type="match status" value="1"/>
</dbReference>
<dbReference type="EMBL" id="SRHE01000374">
    <property type="protein sequence ID" value="TWW09130.1"/>
    <property type="molecule type" value="Genomic_DNA"/>
</dbReference>
<reference evidence="4 5" key="2">
    <citation type="submission" date="2019-08" db="EMBL/GenBank/DDBJ databases">
        <authorList>
            <person name="Henke P."/>
        </authorList>
    </citation>
    <scope>NUCLEOTIDE SEQUENCE [LARGE SCALE GENOMIC DNA]</scope>
    <source>
        <strain evidence="4">Phe10_nw2017</strain>
    </source>
</reference>
<reference evidence="4 5" key="1">
    <citation type="submission" date="2019-08" db="EMBL/GenBank/DDBJ databases">
        <title>100 year-old enigma solved: identification of Planctomyces bekefii, the type genus and species of the phylum Planctomycetes.</title>
        <authorList>
            <person name="Svetlana D.N."/>
            <person name="Overmann J."/>
        </authorList>
    </citation>
    <scope>NUCLEOTIDE SEQUENCE [LARGE SCALE GENOMIC DNA]</scope>
    <source>
        <strain evidence="4">Phe10_nw2017</strain>
    </source>
</reference>
<protein>
    <submittedName>
        <fullName evidence="4">NADH oxidoreductase</fullName>
    </submittedName>
</protein>
<accession>A0A5C6M2Y8</accession>
<comment type="caution">
    <text evidence="4">The sequence shown here is derived from an EMBL/GenBank/DDBJ whole genome shotgun (WGS) entry which is preliminary data.</text>
</comment>
<dbReference type="AlphaFoldDB" id="A0A5C6M2Y8"/>
<feature type="domain" description="NADH:flavin oxidoreductase/NADH oxidase N-terminal" evidence="3">
    <location>
        <begin position="17"/>
        <end position="345"/>
    </location>
</feature>
<proteinExistence type="predicted"/>
<evidence type="ECO:0000313" key="5">
    <source>
        <dbReference type="Proteomes" id="UP000321083"/>
    </source>
</evidence>
<dbReference type="PANTHER" id="PTHR43656">
    <property type="entry name" value="BINDING OXIDOREDUCTASE, PUTATIVE (AFU_ORTHOLOGUE AFUA_2G08260)-RELATED"/>
    <property type="match status" value="1"/>
</dbReference>
<evidence type="ECO:0000256" key="2">
    <source>
        <dbReference type="ARBA" id="ARBA00023002"/>
    </source>
</evidence>
<dbReference type="GO" id="GO:0016491">
    <property type="term" value="F:oxidoreductase activity"/>
    <property type="evidence" value="ECO:0007669"/>
    <property type="project" value="UniProtKB-KW"/>
</dbReference>
<keyword evidence="1" id="KW-0285">Flavoprotein</keyword>
<dbReference type="InterPro" id="IPR051799">
    <property type="entry name" value="NADH_flavin_oxidoreductase"/>
</dbReference>
<dbReference type="InterPro" id="IPR001155">
    <property type="entry name" value="OxRdtase_FMN_N"/>
</dbReference>
<gene>
    <name evidence="4" type="ORF">E3A20_17410</name>
</gene>
<dbReference type="SUPFAM" id="SSF51395">
    <property type="entry name" value="FMN-linked oxidoreductases"/>
    <property type="match status" value="1"/>
</dbReference>
<dbReference type="CDD" id="cd04733">
    <property type="entry name" value="OYE_like_2_FMN"/>
    <property type="match status" value="1"/>
</dbReference>
<dbReference type="GO" id="GO:0010181">
    <property type="term" value="F:FMN binding"/>
    <property type="evidence" value="ECO:0007669"/>
    <property type="project" value="InterPro"/>
</dbReference>
<dbReference type="Proteomes" id="UP000321083">
    <property type="component" value="Unassembled WGS sequence"/>
</dbReference>
<dbReference type="Gene3D" id="3.20.20.70">
    <property type="entry name" value="Aldolase class I"/>
    <property type="match status" value="1"/>
</dbReference>
<keyword evidence="2" id="KW-0560">Oxidoreductase</keyword>
<dbReference type="PANTHER" id="PTHR43656:SF2">
    <property type="entry name" value="BINDING OXIDOREDUCTASE, PUTATIVE (AFU_ORTHOLOGUE AFUA_2G08260)-RELATED"/>
    <property type="match status" value="1"/>
</dbReference>
<sequence length="413" mass="44469">MTPAQILSQSFRLPNGTILKNRLVKSAMSEALGTPEGSPDVRLERLYGRIAAGGIGLSITGNVMIDGGALGEPGNVVIEGERDLEALRRWAVAGQQQDSKLWVQINHPGKQAPRGLNRETVAPSAIPFRPDLARFFATPRELRSEEIEGIIERFAVAARVVKKAGFGGVQIHGAHGYLVSQFLSPHHNQRRDEWGGSAPHRRRFVLAVLKAMREQVGPEFPIGIKLNSADFQRGGFSEEESIETIQALAQAGIELVEISGGTYEAPVMTGKTKVKDSTQAREAYFLEFAEKARAAIQVPLVVTGGFRTAEGMASAIASGAVDLVGLARSIAVEPDLPAKLMGGIPAAHPIKPLSTGIKAIDRMGFLEIVFYAYQLGRMGQGLDPLPDRSVLAALASKALHSGWNGLRLRRLRA</sequence>
<evidence type="ECO:0000259" key="3">
    <source>
        <dbReference type="Pfam" id="PF00724"/>
    </source>
</evidence>
<evidence type="ECO:0000313" key="4">
    <source>
        <dbReference type="EMBL" id="TWW09130.1"/>
    </source>
</evidence>
<name>A0A5C6M2Y8_9PLAN</name>